<dbReference type="AlphaFoldDB" id="A0A418QQH2"/>
<name>A0A418QQH2_9BACT</name>
<dbReference type="EMBL" id="QYCN01000029">
    <property type="protein sequence ID" value="RIY07497.1"/>
    <property type="molecule type" value="Genomic_DNA"/>
</dbReference>
<evidence type="ECO:0000313" key="3">
    <source>
        <dbReference type="Proteomes" id="UP000284250"/>
    </source>
</evidence>
<reference evidence="2 3" key="1">
    <citation type="submission" date="2019-01" db="EMBL/GenBank/DDBJ databases">
        <title>Hymenobacter humicola sp. nov., isolated from soils in Antarctica.</title>
        <authorList>
            <person name="Sedlacek I."/>
            <person name="Holochova P."/>
            <person name="Kralova S."/>
            <person name="Pantucek R."/>
            <person name="Stankova E."/>
            <person name="Vrbovska V."/>
            <person name="Kristofova L."/>
            <person name="Svec P."/>
            <person name="Busse H.-J."/>
        </authorList>
    </citation>
    <scope>NUCLEOTIDE SEQUENCE [LARGE SCALE GENOMIC DNA]</scope>
    <source>
        <strain evidence="2 3">CCM 8852</strain>
    </source>
</reference>
<protein>
    <submittedName>
        <fullName evidence="2">DUF2905 domain-containing protein</fullName>
    </submittedName>
</protein>
<feature type="transmembrane region" description="Helical" evidence="1">
    <location>
        <begin position="50"/>
        <end position="70"/>
    </location>
</feature>
<organism evidence="2 3">
    <name type="scientific">Hymenobacter rubripertinctus</name>
    <dbReference type="NCBI Taxonomy" id="2029981"/>
    <lineage>
        <taxon>Bacteria</taxon>
        <taxon>Pseudomonadati</taxon>
        <taxon>Bacteroidota</taxon>
        <taxon>Cytophagia</taxon>
        <taxon>Cytophagales</taxon>
        <taxon>Hymenobacteraceae</taxon>
        <taxon>Hymenobacter</taxon>
    </lineage>
</organism>
<gene>
    <name evidence="2" type="ORF">D0T11_16265</name>
</gene>
<keyword evidence="1" id="KW-0472">Membrane</keyword>
<evidence type="ECO:0000313" key="2">
    <source>
        <dbReference type="EMBL" id="RIY07497.1"/>
    </source>
</evidence>
<proteinExistence type="predicted"/>
<keyword evidence="1" id="KW-1133">Transmembrane helix</keyword>
<dbReference type="PANTHER" id="PTHR36443:SF1">
    <property type="entry name" value="BSR5223 PROTEIN"/>
    <property type="match status" value="1"/>
</dbReference>
<comment type="caution">
    <text evidence="2">The sequence shown here is derived from an EMBL/GenBank/DDBJ whole genome shotgun (WGS) entry which is preliminary data.</text>
</comment>
<keyword evidence="3" id="KW-1185">Reference proteome</keyword>
<dbReference type="Proteomes" id="UP000284250">
    <property type="component" value="Unassembled WGS sequence"/>
</dbReference>
<dbReference type="RefSeq" id="WP_119656864.1">
    <property type="nucleotide sequence ID" value="NZ_JBHUOI010000011.1"/>
</dbReference>
<feature type="transmembrane region" description="Helical" evidence="1">
    <location>
        <begin position="9"/>
        <end position="30"/>
    </location>
</feature>
<sequence>MPPHLGKTLFLVGLGLMLLGALLWLGGGNLLGWFGRLPGDIRVERPGFRFYAPIVSMVVVSLVLSALLWLGRKLGG</sequence>
<accession>A0A418QQH2</accession>
<dbReference type="InterPro" id="IPR021320">
    <property type="entry name" value="DUF2905"/>
</dbReference>
<keyword evidence="1" id="KW-0812">Transmembrane</keyword>
<dbReference type="Pfam" id="PF11146">
    <property type="entry name" value="DUF2905"/>
    <property type="match status" value="1"/>
</dbReference>
<dbReference type="PANTHER" id="PTHR36443">
    <property type="entry name" value="BSR5223 PROTEIN"/>
    <property type="match status" value="1"/>
</dbReference>
<evidence type="ECO:0000256" key="1">
    <source>
        <dbReference type="SAM" id="Phobius"/>
    </source>
</evidence>